<feature type="transmembrane region" description="Helical" evidence="2">
    <location>
        <begin position="113"/>
        <end position="130"/>
    </location>
</feature>
<name>A0A1V2I817_9ACTN</name>
<proteinExistence type="predicted"/>
<feature type="region of interest" description="Disordered" evidence="1">
    <location>
        <begin position="1"/>
        <end position="77"/>
    </location>
</feature>
<evidence type="ECO:0000313" key="3">
    <source>
        <dbReference type="EMBL" id="ONH26758.1"/>
    </source>
</evidence>
<comment type="caution">
    <text evidence="3">The sequence shown here is derived from an EMBL/GenBank/DDBJ whole genome shotgun (WGS) entry which is preliminary data.</text>
</comment>
<keyword evidence="2" id="KW-1133">Transmembrane helix</keyword>
<dbReference type="AlphaFoldDB" id="A0A1V2I817"/>
<accession>A0A1V2I817</accession>
<keyword evidence="2" id="KW-0472">Membrane</keyword>
<evidence type="ECO:0000256" key="2">
    <source>
        <dbReference type="SAM" id="Phobius"/>
    </source>
</evidence>
<feature type="transmembrane region" description="Helical" evidence="2">
    <location>
        <begin position="81"/>
        <end position="101"/>
    </location>
</feature>
<dbReference type="Proteomes" id="UP000188929">
    <property type="component" value="Unassembled WGS sequence"/>
</dbReference>
<feature type="region of interest" description="Disordered" evidence="1">
    <location>
        <begin position="138"/>
        <end position="158"/>
    </location>
</feature>
<reference evidence="4" key="1">
    <citation type="submission" date="2016-10" db="EMBL/GenBank/DDBJ databases">
        <title>Frankia sp. NRRL B-16386 Genome sequencing.</title>
        <authorList>
            <person name="Ghodhbane-Gtari F."/>
            <person name="Swanson E."/>
            <person name="Gueddou A."/>
            <person name="Hezbri K."/>
            <person name="Ktari K."/>
            <person name="Nouioui I."/>
            <person name="Morris K."/>
            <person name="Simpson S."/>
            <person name="Abebe-Akele F."/>
            <person name="Thomas K."/>
            <person name="Gtari M."/>
            <person name="Tisa L.S."/>
        </authorList>
    </citation>
    <scope>NUCLEOTIDE SEQUENCE [LARGE SCALE GENOMIC DNA]</scope>
    <source>
        <strain evidence="4">NRRL B-16386</strain>
    </source>
</reference>
<keyword evidence="4" id="KW-1185">Reference proteome</keyword>
<organism evidence="3 4">
    <name type="scientific">Pseudofrankia asymbiotica</name>
    <dbReference type="NCBI Taxonomy" id="1834516"/>
    <lineage>
        <taxon>Bacteria</taxon>
        <taxon>Bacillati</taxon>
        <taxon>Actinomycetota</taxon>
        <taxon>Actinomycetes</taxon>
        <taxon>Frankiales</taxon>
        <taxon>Frankiaceae</taxon>
        <taxon>Pseudofrankia</taxon>
    </lineage>
</organism>
<sequence length="158" mass="15171">MSTGGDPEGRPAGGADAQTGAPVGGADGRDIHDSAAHGRGLTGATSGEPGTVDAPAGTPGQAAQAGRTGPAGDGERASNALAYPLAGGAAAAVLCVIVLAAVDPSPGRHLRGLLVLLALVGLLAVAWGWARTVWHGPVADRQPAGRGDLSGGAGEHVE</sequence>
<evidence type="ECO:0000313" key="4">
    <source>
        <dbReference type="Proteomes" id="UP000188929"/>
    </source>
</evidence>
<feature type="compositionally biased region" description="Basic and acidic residues" evidence="1">
    <location>
        <begin position="27"/>
        <end position="36"/>
    </location>
</feature>
<dbReference type="OrthoDB" id="10011498at2"/>
<feature type="compositionally biased region" description="Gly residues" evidence="1">
    <location>
        <begin position="148"/>
        <end position="158"/>
    </location>
</feature>
<dbReference type="STRING" id="1834516.BL253_23675"/>
<gene>
    <name evidence="3" type="ORF">BL253_23675</name>
</gene>
<feature type="compositionally biased region" description="Low complexity" evidence="1">
    <location>
        <begin position="54"/>
        <end position="70"/>
    </location>
</feature>
<dbReference type="RefSeq" id="WP_076819375.1">
    <property type="nucleotide sequence ID" value="NZ_MOMC01000049.1"/>
</dbReference>
<dbReference type="EMBL" id="MOMC01000049">
    <property type="protein sequence ID" value="ONH26758.1"/>
    <property type="molecule type" value="Genomic_DNA"/>
</dbReference>
<protein>
    <submittedName>
        <fullName evidence="3">Uncharacterized protein</fullName>
    </submittedName>
</protein>
<keyword evidence="2" id="KW-0812">Transmembrane</keyword>
<evidence type="ECO:0000256" key="1">
    <source>
        <dbReference type="SAM" id="MobiDB-lite"/>
    </source>
</evidence>